<dbReference type="AlphaFoldDB" id="A0AAN8QBQ6"/>
<comment type="caution">
    <text evidence="2">The sequence shown here is derived from an EMBL/GenBank/DDBJ whole genome shotgun (WGS) entry which is preliminary data.</text>
</comment>
<keyword evidence="3" id="KW-1185">Reference proteome</keyword>
<name>A0AAN8QBQ6_PATCE</name>
<proteinExistence type="predicted"/>
<keyword evidence="1" id="KW-0378">Hydrolase</keyword>
<dbReference type="Proteomes" id="UP001347796">
    <property type="component" value="Unassembled WGS sequence"/>
</dbReference>
<dbReference type="EMBL" id="JAZGQO010000004">
    <property type="protein sequence ID" value="KAK6187515.1"/>
    <property type="molecule type" value="Genomic_DNA"/>
</dbReference>
<evidence type="ECO:0000256" key="1">
    <source>
        <dbReference type="ARBA" id="ARBA00022722"/>
    </source>
</evidence>
<gene>
    <name evidence="2" type="ORF">SNE40_005521</name>
</gene>
<evidence type="ECO:0000313" key="3">
    <source>
        <dbReference type="Proteomes" id="UP001347796"/>
    </source>
</evidence>
<organism evidence="2 3">
    <name type="scientific">Patella caerulea</name>
    <name type="common">Rayed Mediterranean limpet</name>
    <dbReference type="NCBI Taxonomy" id="87958"/>
    <lineage>
        <taxon>Eukaryota</taxon>
        <taxon>Metazoa</taxon>
        <taxon>Spiralia</taxon>
        <taxon>Lophotrochozoa</taxon>
        <taxon>Mollusca</taxon>
        <taxon>Gastropoda</taxon>
        <taxon>Patellogastropoda</taxon>
        <taxon>Patelloidea</taxon>
        <taxon>Patellidae</taxon>
        <taxon>Patella</taxon>
    </lineage>
</organism>
<accession>A0AAN8QBQ6</accession>
<keyword evidence="1" id="KW-0540">Nuclease</keyword>
<dbReference type="GO" id="GO:0000175">
    <property type="term" value="F:3'-5'-RNA exonuclease activity"/>
    <property type="evidence" value="ECO:0007669"/>
    <property type="project" value="InterPro"/>
</dbReference>
<dbReference type="PANTHER" id="PTHR11046:SF29">
    <property type="match status" value="1"/>
</dbReference>
<protein>
    <submittedName>
        <fullName evidence="2">Uncharacterized protein</fullName>
    </submittedName>
</protein>
<dbReference type="PANTHER" id="PTHR11046">
    <property type="entry name" value="OLIGORIBONUCLEASE, MITOCHONDRIAL"/>
    <property type="match status" value="1"/>
</dbReference>
<reference evidence="2 3" key="1">
    <citation type="submission" date="2024-01" db="EMBL/GenBank/DDBJ databases">
        <title>The genome of the rayed Mediterranean limpet Patella caerulea (Linnaeus, 1758).</title>
        <authorList>
            <person name="Anh-Thu Weber A."/>
            <person name="Halstead-Nussloch G."/>
        </authorList>
    </citation>
    <scope>NUCLEOTIDE SEQUENCE [LARGE SCALE GENOMIC DNA]</scope>
    <source>
        <strain evidence="2">AATW-2023a</strain>
        <tissue evidence="2">Whole specimen</tissue>
    </source>
</reference>
<sequence>MEHREKKKILGNSLTLSNSDVLPLGFRHVATESARVITSTAQTELSEVASCGKTVVTDIVRKLSYVMSDRAANEKLSNHQITEWKDDLLKEYDGEEDRSTIYSFYCMVHVLLGYHSYAVKHLHRIQKELEDKGIKLGRDQTVLYRREIAGVRTVRFISDLLGPVPGEKNGLRERWLAYCRINNTKSLIGSYKDNRFNCLFETSAQVLFHRKDILNFFSGLQTTNLKVKSANLDLMDGKIVAIITSLASVYFKISGPYWDAMTSGHCNYLSLHEYVQPMYQKIMLWVKDPLSILNVNDDSLFEDFPDKRKSVMFLTSMQQPAEMEFFLKCTSGICEGMLECCNNQLSDFLSGGMSRSVEKKKEQLVSGAPLHNLICERHFGMLDASQSRRRNATLH</sequence>
<dbReference type="InterPro" id="IPR022894">
    <property type="entry name" value="Oligoribonuclease"/>
</dbReference>
<evidence type="ECO:0000313" key="2">
    <source>
        <dbReference type="EMBL" id="KAK6187515.1"/>
    </source>
</evidence>